<organism evidence="1 2">
    <name type="scientific">Theobroma cacao</name>
    <name type="common">Cacao</name>
    <name type="synonym">Cocoa</name>
    <dbReference type="NCBI Taxonomy" id="3641"/>
    <lineage>
        <taxon>Eukaryota</taxon>
        <taxon>Viridiplantae</taxon>
        <taxon>Streptophyta</taxon>
        <taxon>Embryophyta</taxon>
        <taxon>Tracheophyta</taxon>
        <taxon>Spermatophyta</taxon>
        <taxon>Magnoliopsida</taxon>
        <taxon>eudicotyledons</taxon>
        <taxon>Gunneridae</taxon>
        <taxon>Pentapetalae</taxon>
        <taxon>rosids</taxon>
        <taxon>malvids</taxon>
        <taxon>Malvales</taxon>
        <taxon>Malvaceae</taxon>
        <taxon>Byttnerioideae</taxon>
        <taxon>Theobroma</taxon>
    </lineage>
</organism>
<proteinExistence type="predicted"/>
<dbReference type="HOGENOM" id="CLU_2659527_0_0_1"/>
<evidence type="ECO:0000313" key="1">
    <source>
        <dbReference type="EMBL" id="EOY29445.1"/>
    </source>
</evidence>
<dbReference type="Proteomes" id="UP000026915">
    <property type="component" value="Chromosome 9"/>
</dbReference>
<dbReference type="InParanoid" id="A0A061GHU3"/>
<keyword evidence="2" id="KW-1185">Reference proteome</keyword>
<protein>
    <submittedName>
        <fullName evidence="1">Uncharacterized protein</fullName>
    </submittedName>
</protein>
<dbReference type="Gramene" id="EOY29445">
    <property type="protein sequence ID" value="EOY29445"/>
    <property type="gene ID" value="TCM_036977"/>
</dbReference>
<name>A0A061GHU3_THECC</name>
<evidence type="ECO:0000313" key="2">
    <source>
        <dbReference type="Proteomes" id="UP000026915"/>
    </source>
</evidence>
<accession>A0A061GHU3</accession>
<dbReference type="AlphaFoldDB" id="A0A061GHU3"/>
<gene>
    <name evidence="1" type="ORF">TCM_036977</name>
</gene>
<dbReference type="EMBL" id="CM001887">
    <property type="protein sequence ID" value="EOY29445.1"/>
    <property type="molecule type" value="Genomic_DNA"/>
</dbReference>
<sequence>MDMPQTSVIFMIYLSRALDTPRQLLHCHELISLFQADERGHIVLCCIDDVLYLTVIRPGYMISSPNQLIQHSRIDS</sequence>
<reference evidence="1 2" key="1">
    <citation type="journal article" date="2013" name="Genome Biol.">
        <title>The genome sequence of the most widely cultivated cacao type and its use to identify candidate genes regulating pod color.</title>
        <authorList>
            <person name="Motamayor J.C."/>
            <person name="Mockaitis K."/>
            <person name="Schmutz J."/>
            <person name="Haiminen N."/>
            <person name="Iii D.L."/>
            <person name="Cornejo O."/>
            <person name="Findley S.D."/>
            <person name="Zheng P."/>
            <person name="Utro F."/>
            <person name="Royaert S."/>
            <person name="Saski C."/>
            <person name="Jenkins J."/>
            <person name="Podicheti R."/>
            <person name="Zhao M."/>
            <person name="Scheffler B.E."/>
            <person name="Stack J.C."/>
            <person name="Feltus F.A."/>
            <person name="Mustiga G.M."/>
            <person name="Amores F."/>
            <person name="Phillips W."/>
            <person name="Marelli J.P."/>
            <person name="May G.D."/>
            <person name="Shapiro H."/>
            <person name="Ma J."/>
            <person name="Bustamante C.D."/>
            <person name="Schnell R.J."/>
            <person name="Main D."/>
            <person name="Gilbert D."/>
            <person name="Parida L."/>
            <person name="Kuhn D.N."/>
        </authorList>
    </citation>
    <scope>NUCLEOTIDE SEQUENCE [LARGE SCALE GENOMIC DNA]</scope>
    <source>
        <strain evidence="2">cv. Matina 1-6</strain>
    </source>
</reference>